<protein>
    <submittedName>
        <fullName evidence="1">Uncharacterized protein</fullName>
    </submittedName>
</protein>
<name>A0A6J7X6J5_9CAUD</name>
<sequence>MYQRWLRIIVIWMLVFNLTCPKESYSINSMKNKEVTFVIQKIDEDTPYWHDVENIYKEDEFEAADALFGYRSREVEQFKLKQKYRLIKRTEELLKDE</sequence>
<evidence type="ECO:0000313" key="1">
    <source>
        <dbReference type="EMBL" id="CAB5226229.1"/>
    </source>
</evidence>
<reference evidence="1" key="1">
    <citation type="submission" date="2020-05" db="EMBL/GenBank/DDBJ databases">
        <authorList>
            <person name="Chiriac C."/>
            <person name="Salcher M."/>
            <person name="Ghai R."/>
            <person name="Kavagutti S V."/>
        </authorList>
    </citation>
    <scope>NUCLEOTIDE SEQUENCE</scope>
</reference>
<accession>A0A6J7X6J5</accession>
<proteinExistence type="predicted"/>
<organism evidence="1">
    <name type="scientific">uncultured Caudovirales phage</name>
    <dbReference type="NCBI Taxonomy" id="2100421"/>
    <lineage>
        <taxon>Viruses</taxon>
        <taxon>Duplodnaviria</taxon>
        <taxon>Heunggongvirae</taxon>
        <taxon>Uroviricota</taxon>
        <taxon>Caudoviricetes</taxon>
        <taxon>Peduoviridae</taxon>
        <taxon>Maltschvirus</taxon>
        <taxon>Maltschvirus maltsch</taxon>
    </lineage>
</organism>
<gene>
    <name evidence="1" type="ORF">UFOVP760_8</name>
</gene>
<dbReference type="EMBL" id="LR798360">
    <property type="protein sequence ID" value="CAB5226229.1"/>
    <property type="molecule type" value="Genomic_DNA"/>
</dbReference>